<sequence>MLSARPAARGAGKRTRLPQLQFILPVRHVVPVRQLSAVPDLVPGERAPPSSKPTRYMAHSPANRFCGRLRGRNSLVYPATTILAEMLKHRYYSCEDPAQWPNFPLHHLEWIATETKMRLPVLTAQLLLRFAAAEKPIFLGQYLESEEEWQRRLEHVNHRQGVTAQDIAQWLWILTADTTDLRVERLLRSAGCYKPVFLLHMVLGADQQYNKAETLSSMISYVQATFVKGTYQALPGVSLSRRPPQVLRRGSETTPFYFRSVLIRLVNHCLRSWPAALVPVAHLVASYIESIPLDSLGNSIRGGFSERCRIFNLGLELFSSHASVSPVKNMKYNWQAQKVLLALSARLKPHLIVNRIGYRSLRRVLIVLKKTHAERLVAERAAKTWPPYRQVWDGTDERRKPEDDISRSAKVGTLMLEAGYQPTAYDEMLTVLGGSNLGRPPTIASRSLTISHAQLVRFRRSRAPSGQHAVWAALVQATRNEREAWRAFEAPPQPHLKPDSQVYAQMFEKLYAPPVTNSPPTLPGGTKAVFPVHNGNLSPFEIARLTPPSPAELYDRMLQQGVKPVGECLAVLLRNAESLTAGVRYFKDSTYDTRLETLLKPVFVSQDSVNLSKIPSRVLNAWITLLCRTHTSPIHLALSPTSLGIEGTGIQEAIRVITFFQANLPERSSGLEPRNYKSPWYTILGALASPKVIFSRDGPADNLRETVLVFMDNFTRLVADKGLDLELFECLCLMARKSKRMAVFRPAPHPPRDPYRLDSISRKLVLHTQSRLLETGRQFFGPARLQNAGAADAQLWRPQGQVVNADTVFRYMQALGACGEADEMVRLVEWILDAWDDPFALDDGKASWDLGFHYVIRTLAYFAGMAEQLVEPDVTRALQERLEVMRAEKYCSWYWPEPADNEDVQTDLEIVKWWLTEPRGGEGDSEA</sequence>
<evidence type="ECO:0000313" key="1">
    <source>
        <dbReference type="EMBL" id="KAK3689610.1"/>
    </source>
</evidence>
<comment type="caution">
    <text evidence="1">The sequence shown here is derived from an EMBL/GenBank/DDBJ whole genome shotgun (WGS) entry which is preliminary data.</text>
</comment>
<dbReference type="Proteomes" id="UP001270362">
    <property type="component" value="Unassembled WGS sequence"/>
</dbReference>
<dbReference type="AlphaFoldDB" id="A0AAE1CDP4"/>
<protein>
    <submittedName>
        <fullName evidence="1">Uncharacterized protein</fullName>
    </submittedName>
</protein>
<dbReference type="EMBL" id="JAULSO010000002">
    <property type="protein sequence ID" value="KAK3689610.1"/>
    <property type="molecule type" value="Genomic_DNA"/>
</dbReference>
<organism evidence="1 2">
    <name type="scientific">Podospora appendiculata</name>
    <dbReference type="NCBI Taxonomy" id="314037"/>
    <lineage>
        <taxon>Eukaryota</taxon>
        <taxon>Fungi</taxon>
        <taxon>Dikarya</taxon>
        <taxon>Ascomycota</taxon>
        <taxon>Pezizomycotina</taxon>
        <taxon>Sordariomycetes</taxon>
        <taxon>Sordariomycetidae</taxon>
        <taxon>Sordariales</taxon>
        <taxon>Podosporaceae</taxon>
        <taxon>Podospora</taxon>
    </lineage>
</organism>
<keyword evidence="2" id="KW-1185">Reference proteome</keyword>
<name>A0AAE1CDP4_9PEZI</name>
<accession>A0AAE1CDP4</accession>
<reference evidence="1" key="2">
    <citation type="submission" date="2023-06" db="EMBL/GenBank/DDBJ databases">
        <authorList>
            <consortium name="Lawrence Berkeley National Laboratory"/>
            <person name="Haridas S."/>
            <person name="Hensen N."/>
            <person name="Bonometti L."/>
            <person name="Westerberg I."/>
            <person name="Brannstrom I.O."/>
            <person name="Guillou S."/>
            <person name="Cros-Aarteil S."/>
            <person name="Calhoun S."/>
            <person name="Kuo A."/>
            <person name="Mondo S."/>
            <person name="Pangilinan J."/>
            <person name="Riley R."/>
            <person name="Labutti K."/>
            <person name="Andreopoulos B."/>
            <person name="Lipzen A."/>
            <person name="Chen C."/>
            <person name="Yanf M."/>
            <person name="Daum C."/>
            <person name="Ng V."/>
            <person name="Clum A."/>
            <person name="Steindorff A."/>
            <person name="Ohm R."/>
            <person name="Martin F."/>
            <person name="Silar P."/>
            <person name="Natvig D."/>
            <person name="Lalanne C."/>
            <person name="Gautier V."/>
            <person name="Ament-Velasquez S.L."/>
            <person name="Kruys A."/>
            <person name="Hutchinson M.I."/>
            <person name="Powell A.J."/>
            <person name="Barry K."/>
            <person name="Miller A.N."/>
            <person name="Grigoriev I.V."/>
            <person name="Debuchy R."/>
            <person name="Gladieux P."/>
            <person name="Thoren M.H."/>
            <person name="Johannesson H."/>
        </authorList>
    </citation>
    <scope>NUCLEOTIDE SEQUENCE</scope>
    <source>
        <strain evidence="1">CBS 314.62</strain>
    </source>
</reference>
<evidence type="ECO:0000313" key="2">
    <source>
        <dbReference type="Proteomes" id="UP001270362"/>
    </source>
</evidence>
<reference evidence="1" key="1">
    <citation type="journal article" date="2023" name="Mol. Phylogenet. Evol.">
        <title>Genome-scale phylogeny and comparative genomics of the fungal order Sordariales.</title>
        <authorList>
            <person name="Hensen N."/>
            <person name="Bonometti L."/>
            <person name="Westerberg I."/>
            <person name="Brannstrom I.O."/>
            <person name="Guillou S."/>
            <person name="Cros-Aarteil S."/>
            <person name="Calhoun S."/>
            <person name="Haridas S."/>
            <person name="Kuo A."/>
            <person name="Mondo S."/>
            <person name="Pangilinan J."/>
            <person name="Riley R."/>
            <person name="LaButti K."/>
            <person name="Andreopoulos B."/>
            <person name="Lipzen A."/>
            <person name="Chen C."/>
            <person name="Yan M."/>
            <person name="Daum C."/>
            <person name="Ng V."/>
            <person name="Clum A."/>
            <person name="Steindorff A."/>
            <person name="Ohm R.A."/>
            <person name="Martin F."/>
            <person name="Silar P."/>
            <person name="Natvig D.O."/>
            <person name="Lalanne C."/>
            <person name="Gautier V."/>
            <person name="Ament-Velasquez S.L."/>
            <person name="Kruys A."/>
            <person name="Hutchinson M.I."/>
            <person name="Powell A.J."/>
            <person name="Barry K."/>
            <person name="Miller A.N."/>
            <person name="Grigoriev I.V."/>
            <person name="Debuchy R."/>
            <person name="Gladieux P."/>
            <person name="Hiltunen Thoren M."/>
            <person name="Johannesson H."/>
        </authorList>
    </citation>
    <scope>NUCLEOTIDE SEQUENCE</scope>
    <source>
        <strain evidence="1">CBS 314.62</strain>
    </source>
</reference>
<gene>
    <name evidence="1" type="ORF">B0T22DRAFT_175053</name>
</gene>
<proteinExistence type="predicted"/>